<proteinExistence type="predicted"/>
<dbReference type="EMBL" id="JAOYFB010000036">
    <property type="protein sequence ID" value="KAK4019801.1"/>
    <property type="molecule type" value="Genomic_DNA"/>
</dbReference>
<evidence type="ECO:0000313" key="2">
    <source>
        <dbReference type="Proteomes" id="UP001234178"/>
    </source>
</evidence>
<sequence>MSRGNKVSLLKTVGRVMRVSEGRWGMLHNSIAKREEKTDILFVFLRYPLGWIFILPRHTSAALWGLDVALLSEAHGLVTDLLLESSTMPPQLASGLKALANLLSPPLPHQSGGGSIMDRRPRHTLPHVALSDVQYASDTEEIPYTGESLFQHLSKGGGGVRGRHFCILLRDAR</sequence>
<gene>
    <name evidence="1" type="ORF">OUZ56_001808</name>
</gene>
<dbReference type="Proteomes" id="UP001234178">
    <property type="component" value="Unassembled WGS sequence"/>
</dbReference>
<reference evidence="1 2" key="1">
    <citation type="journal article" date="2023" name="Nucleic Acids Res.">
        <title>The hologenome of Daphnia magna reveals possible DNA methylation and microbiome-mediated evolution of the host genome.</title>
        <authorList>
            <person name="Chaturvedi A."/>
            <person name="Li X."/>
            <person name="Dhandapani V."/>
            <person name="Marshall H."/>
            <person name="Kissane S."/>
            <person name="Cuenca-Cambronero M."/>
            <person name="Asole G."/>
            <person name="Calvet F."/>
            <person name="Ruiz-Romero M."/>
            <person name="Marangio P."/>
            <person name="Guigo R."/>
            <person name="Rago D."/>
            <person name="Mirbahai L."/>
            <person name="Eastwood N."/>
            <person name="Colbourne J.K."/>
            <person name="Zhou J."/>
            <person name="Mallon E."/>
            <person name="Orsini L."/>
        </authorList>
    </citation>
    <scope>NUCLEOTIDE SEQUENCE [LARGE SCALE GENOMIC DNA]</scope>
    <source>
        <strain evidence="1">LRV0_1</strain>
    </source>
</reference>
<comment type="caution">
    <text evidence="1">The sequence shown here is derived from an EMBL/GenBank/DDBJ whole genome shotgun (WGS) entry which is preliminary data.</text>
</comment>
<organism evidence="1 2">
    <name type="scientific">Daphnia magna</name>
    <dbReference type="NCBI Taxonomy" id="35525"/>
    <lineage>
        <taxon>Eukaryota</taxon>
        <taxon>Metazoa</taxon>
        <taxon>Ecdysozoa</taxon>
        <taxon>Arthropoda</taxon>
        <taxon>Crustacea</taxon>
        <taxon>Branchiopoda</taxon>
        <taxon>Diplostraca</taxon>
        <taxon>Cladocera</taxon>
        <taxon>Anomopoda</taxon>
        <taxon>Daphniidae</taxon>
        <taxon>Daphnia</taxon>
    </lineage>
</organism>
<name>A0ABR0A3T4_9CRUS</name>
<keyword evidence="2" id="KW-1185">Reference proteome</keyword>
<protein>
    <submittedName>
        <fullName evidence="1">Uncharacterized protein</fullName>
    </submittedName>
</protein>
<evidence type="ECO:0000313" key="1">
    <source>
        <dbReference type="EMBL" id="KAK4019801.1"/>
    </source>
</evidence>
<accession>A0ABR0A3T4</accession>